<dbReference type="SUPFAM" id="SSF55120">
    <property type="entry name" value="Pseudouridine synthase"/>
    <property type="match status" value="1"/>
</dbReference>
<dbReference type="Gene3D" id="3.30.2350.10">
    <property type="entry name" value="Pseudouridine synthase"/>
    <property type="match status" value="1"/>
</dbReference>
<dbReference type="InterPro" id="IPR020103">
    <property type="entry name" value="PsdUridine_synth_cat_dom_sf"/>
</dbReference>
<proteinExistence type="inferred from homology"/>
<sequence>MNIFKKHSIQVIYEDNHLIAINKPAGWLVQGDETGDLPLTEFVKDYIKRRYNKPGDVFLGVIHRLDRPVSGVVVYARTSKGLARMNKLFQDRQVQKEYVAVVEHRPVELEDTLVHYLSKDKNRNVTNAFNKQKYKSAKRSELSYQYLGGLADHHLLRILPITGRSHQIRVQLARIGCNIRGDKKYGASKFNTDPGTIHLHANRLSFIHPVKNEPVTIEAPLPEKDQVWQMYAHIVEEL</sequence>
<organism evidence="4 5">
    <name type="scientific">Aureispira anguillae</name>
    <dbReference type="NCBI Taxonomy" id="2864201"/>
    <lineage>
        <taxon>Bacteria</taxon>
        <taxon>Pseudomonadati</taxon>
        <taxon>Bacteroidota</taxon>
        <taxon>Saprospiria</taxon>
        <taxon>Saprospirales</taxon>
        <taxon>Saprospiraceae</taxon>
        <taxon>Aureispira</taxon>
    </lineage>
</organism>
<evidence type="ECO:0000256" key="2">
    <source>
        <dbReference type="ARBA" id="ARBA00023235"/>
    </source>
</evidence>
<evidence type="ECO:0000259" key="3">
    <source>
        <dbReference type="Pfam" id="PF00849"/>
    </source>
</evidence>
<name>A0A915YAG4_9BACT</name>
<feature type="domain" description="Pseudouridine synthase RsuA/RluA-like" evidence="3">
    <location>
        <begin position="17"/>
        <end position="173"/>
    </location>
</feature>
<dbReference type="PANTHER" id="PTHR21600">
    <property type="entry name" value="MITOCHONDRIAL RNA PSEUDOURIDINE SYNTHASE"/>
    <property type="match status" value="1"/>
</dbReference>
<evidence type="ECO:0000256" key="1">
    <source>
        <dbReference type="ARBA" id="ARBA00010876"/>
    </source>
</evidence>
<dbReference type="GO" id="GO:0140098">
    <property type="term" value="F:catalytic activity, acting on RNA"/>
    <property type="evidence" value="ECO:0007669"/>
    <property type="project" value="UniProtKB-ARBA"/>
</dbReference>
<evidence type="ECO:0000313" key="5">
    <source>
        <dbReference type="Proteomes" id="UP001060919"/>
    </source>
</evidence>
<dbReference type="AlphaFoldDB" id="A0A915YAG4"/>
<keyword evidence="2" id="KW-0413">Isomerase</keyword>
<accession>A0A915YAG4</accession>
<dbReference type="KEGG" id="aup:AsAng_0003510"/>
<dbReference type="PANTHER" id="PTHR21600:SF83">
    <property type="entry name" value="PSEUDOURIDYLATE SYNTHASE RPUSD4, MITOCHONDRIAL"/>
    <property type="match status" value="1"/>
</dbReference>
<evidence type="ECO:0000313" key="4">
    <source>
        <dbReference type="EMBL" id="BDS09647.1"/>
    </source>
</evidence>
<dbReference type="Proteomes" id="UP001060919">
    <property type="component" value="Chromosome"/>
</dbReference>
<dbReference type="EMBL" id="AP026867">
    <property type="protein sequence ID" value="BDS09647.1"/>
    <property type="molecule type" value="Genomic_DNA"/>
</dbReference>
<keyword evidence="5" id="KW-1185">Reference proteome</keyword>
<dbReference type="CDD" id="cd02869">
    <property type="entry name" value="PseudoU_synth_RluA_like"/>
    <property type="match status" value="1"/>
</dbReference>
<dbReference type="InterPro" id="IPR050188">
    <property type="entry name" value="RluA_PseudoU_synthase"/>
</dbReference>
<gene>
    <name evidence="4" type="ORF">AsAng_0003510</name>
</gene>
<dbReference type="GO" id="GO:0003723">
    <property type="term" value="F:RNA binding"/>
    <property type="evidence" value="ECO:0007669"/>
    <property type="project" value="InterPro"/>
</dbReference>
<dbReference type="RefSeq" id="WP_264791018.1">
    <property type="nucleotide sequence ID" value="NZ_AP026867.1"/>
</dbReference>
<reference evidence="4" key="1">
    <citation type="submission" date="2022-09" db="EMBL/GenBank/DDBJ databases">
        <title>Aureispira anguillicida sp. nov., isolated from Leptocephalus of Japanese eel Anguilla japonica.</title>
        <authorList>
            <person name="Yuasa K."/>
            <person name="Mekata T."/>
            <person name="Ikunari K."/>
        </authorList>
    </citation>
    <scope>NUCLEOTIDE SEQUENCE</scope>
    <source>
        <strain evidence="4">EL160426</strain>
    </source>
</reference>
<dbReference type="Pfam" id="PF00849">
    <property type="entry name" value="PseudoU_synth_2"/>
    <property type="match status" value="1"/>
</dbReference>
<dbReference type="GO" id="GO:0006396">
    <property type="term" value="P:RNA processing"/>
    <property type="evidence" value="ECO:0007669"/>
    <property type="project" value="UniProtKB-ARBA"/>
</dbReference>
<dbReference type="GO" id="GO:0009982">
    <property type="term" value="F:pseudouridine synthase activity"/>
    <property type="evidence" value="ECO:0007669"/>
    <property type="project" value="InterPro"/>
</dbReference>
<comment type="similarity">
    <text evidence="1">Belongs to the pseudouridine synthase RluA family.</text>
</comment>
<dbReference type="GO" id="GO:0001522">
    <property type="term" value="P:pseudouridine synthesis"/>
    <property type="evidence" value="ECO:0007669"/>
    <property type="project" value="InterPro"/>
</dbReference>
<dbReference type="InterPro" id="IPR006145">
    <property type="entry name" value="PsdUridine_synth_RsuA/RluA"/>
</dbReference>
<protein>
    <submittedName>
        <fullName evidence="4">RluA family pseudouridine synthase</fullName>
    </submittedName>
</protein>